<dbReference type="InterPro" id="IPR046576">
    <property type="entry name" value="DUF6636"/>
</dbReference>
<organism evidence="2 3">
    <name type="scientific">Nocardia neocaledoniensis</name>
    <dbReference type="NCBI Taxonomy" id="236511"/>
    <lineage>
        <taxon>Bacteria</taxon>
        <taxon>Bacillati</taxon>
        <taxon>Actinomycetota</taxon>
        <taxon>Actinomycetes</taxon>
        <taxon>Mycobacteriales</taxon>
        <taxon>Nocardiaceae</taxon>
        <taxon>Nocardia</taxon>
    </lineage>
</organism>
<protein>
    <submittedName>
        <fullName evidence="2">Uncharacterized protein</fullName>
    </submittedName>
</protein>
<comment type="caution">
    <text evidence="2">The sequence shown here is derived from an EMBL/GenBank/DDBJ whole genome shotgun (WGS) entry which is preliminary data.</text>
</comment>
<dbReference type="Proteomes" id="UP000246410">
    <property type="component" value="Unassembled WGS sequence"/>
</dbReference>
<dbReference type="Pfam" id="PF20341">
    <property type="entry name" value="DUF6636"/>
    <property type="match status" value="1"/>
</dbReference>
<name>A0A317NN47_9NOCA</name>
<dbReference type="EMBL" id="QGTL01000004">
    <property type="protein sequence ID" value="PWV76427.1"/>
    <property type="molecule type" value="Genomic_DNA"/>
</dbReference>
<reference evidence="2 3" key="1">
    <citation type="submission" date="2018-05" db="EMBL/GenBank/DDBJ databases">
        <title>Genomic Encyclopedia of Type Strains, Phase IV (KMG-IV): sequencing the most valuable type-strain genomes for metagenomic binning, comparative biology and taxonomic classification.</title>
        <authorList>
            <person name="Goeker M."/>
        </authorList>
    </citation>
    <scope>NUCLEOTIDE SEQUENCE [LARGE SCALE GENOMIC DNA]</scope>
    <source>
        <strain evidence="2 3">DSM 44717</strain>
    </source>
</reference>
<keyword evidence="1" id="KW-0732">Signal</keyword>
<feature type="chain" id="PRO_5016448946" evidence="1">
    <location>
        <begin position="22"/>
        <end position="215"/>
    </location>
</feature>
<keyword evidence="3" id="KW-1185">Reference proteome</keyword>
<evidence type="ECO:0000313" key="2">
    <source>
        <dbReference type="EMBL" id="PWV76427.1"/>
    </source>
</evidence>
<proteinExistence type="predicted"/>
<dbReference type="PROSITE" id="PS51257">
    <property type="entry name" value="PROKAR_LIPOPROTEIN"/>
    <property type="match status" value="1"/>
</dbReference>
<gene>
    <name evidence="2" type="ORF">DFR69_104535</name>
</gene>
<feature type="signal peptide" evidence="1">
    <location>
        <begin position="1"/>
        <end position="21"/>
    </location>
</feature>
<evidence type="ECO:0000313" key="3">
    <source>
        <dbReference type="Proteomes" id="UP000246410"/>
    </source>
</evidence>
<dbReference type="AlphaFoldDB" id="A0A317NN47"/>
<dbReference type="RefSeq" id="WP_244198252.1">
    <property type="nucleotide sequence ID" value="NZ_QGTL01000004.1"/>
</dbReference>
<sequence>MRSAVVVAALAVMAGGLAACAGDREQAPTTVAQPSTTVASPTSVLPGGDPPVIVIPGVRVPGSATAPAPAAPDPGLPSRDDATVDARDYQQRESFYFQSPTGNIMCGILADAPFGVGCQLAHANVIPPQLPNCSDAPDRKVAVHTVGGKSEFLCTSQGIFVGEPVDGTTKGGGATLNYGDTLVVRGVACTSTEQGIRCDAAGHGFTISADAQTLF</sequence>
<accession>A0A317NN47</accession>
<evidence type="ECO:0000256" key="1">
    <source>
        <dbReference type="SAM" id="SignalP"/>
    </source>
</evidence>